<organism evidence="8 9">
    <name type="scientific">Novosphingobium jiangmenense</name>
    <dbReference type="NCBI Taxonomy" id="2791981"/>
    <lineage>
        <taxon>Bacteria</taxon>
        <taxon>Pseudomonadati</taxon>
        <taxon>Pseudomonadota</taxon>
        <taxon>Alphaproteobacteria</taxon>
        <taxon>Sphingomonadales</taxon>
        <taxon>Sphingomonadaceae</taxon>
        <taxon>Novosphingobium</taxon>
    </lineage>
</organism>
<comment type="caution">
    <text evidence="8">The sequence shown here is derived from an EMBL/GenBank/DDBJ whole genome shotgun (WGS) entry which is preliminary data.</text>
</comment>
<evidence type="ECO:0000256" key="4">
    <source>
        <dbReference type="ARBA" id="ARBA00022825"/>
    </source>
</evidence>
<keyword evidence="6" id="KW-0732">Signal</keyword>
<feature type="signal peptide" evidence="6">
    <location>
        <begin position="1"/>
        <end position="21"/>
    </location>
</feature>
<keyword evidence="2 5" id="KW-0645">Protease</keyword>
<comment type="similarity">
    <text evidence="1 5">Belongs to the peptidase S8 family.</text>
</comment>
<evidence type="ECO:0000256" key="6">
    <source>
        <dbReference type="SAM" id="SignalP"/>
    </source>
</evidence>
<evidence type="ECO:0000256" key="5">
    <source>
        <dbReference type="PROSITE-ProRule" id="PRU01240"/>
    </source>
</evidence>
<accession>A0ABS0HIB1</accession>
<dbReference type="PANTHER" id="PTHR43806">
    <property type="entry name" value="PEPTIDASE S8"/>
    <property type="match status" value="1"/>
</dbReference>
<keyword evidence="9" id="KW-1185">Reference proteome</keyword>
<evidence type="ECO:0000256" key="3">
    <source>
        <dbReference type="ARBA" id="ARBA00022801"/>
    </source>
</evidence>
<dbReference type="SUPFAM" id="SSF52743">
    <property type="entry name" value="Subtilisin-like"/>
    <property type="match status" value="1"/>
</dbReference>
<evidence type="ECO:0000313" key="8">
    <source>
        <dbReference type="EMBL" id="MBF9151995.1"/>
    </source>
</evidence>
<dbReference type="PRINTS" id="PR00723">
    <property type="entry name" value="SUBTILISIN"/>
</dbReference>
<proteinExistence type="inferred from homology"/>
<dbReference type="EMBL" id="JADQDC010000009">
    <property type="protein sequence ID" value="MBF9151995.1"/>
    <property type="molecule type" value="Genomic_DNA"/>
</dbReference>
<name>A0ABS0HIB1_9SPHN</name>
<dbReference type="Proteomes" id="UP000600799">
    <property type="component" value="Unassembled WGS sequence"/>
</dbReference>
<dbReference type="InterPro" id="IPR050131">
    <property type="entry name" value="Peptidase_S8_subtilisin-like"/>
</dbReference>
<reference evidence="8 9" key="1">
    <citation type="submission" date="2020-11" db="EMBL/GenBank/DDBJ databases">
        <title>The genome sequence of Novosphingobium sp. 1Y9A.</title>
        <authorList>
            <person name="Liu Y."/>
        </authorList>
    </citation>
    <scope>NUCLEOTIDE SEQUENCE [LARGE SCALE GENOMIC DNA]</scope>
    <source>
        <strain evidence="8 9">1Y9A</strain>
    </source>
</reference>
<feature type="domain" description="Peptidase S8/S53" evidence="7">
    <location>
        <begin position="178"/>
        <end position="384"/>
    </location>
</feature>
<feature type="chain" id="PRO_5045715929" evidence="6">
    <location>
        <begin position="22"/>
        <end position="410"/>
    </location>
</feature>
<evidence type="ECO:0000313" key="9">
    <source>
        <dbReference type="Proteomes" id="UP000600799"/>
    </source>
</evidence>
<dbReference type="PANTHER" id="PTHR43806:SF11">
    <property type="entry name" value="CEREVISIN-RELATED"/>
    <property type="match status" value="1"/>
</dbReference>
<dbReference type="InterPro" id="IPR037045">
    <property type="entry name" value="S8pro/Inhibitor_I9_sf"/>
</dbReference>
<feature type="active site" description="Charge relay system" evidence="5">
    <location>
        <position position="213"/>
    </location>
</feature>
<feature type="active site" description="Charge relay system" evidence="5">
    <location>
        <position position="180"/>
    </location>
</feature>
<dbReference type="InterPro" id="IPR015500">
    <property type="entry name" value="Peptidase_S8_subtilisin-rel"/>
</dbReference>
<keyword evidence="4 5" id="KW-0720">Serine protease</keyword>
<gene>
    <name evidence="8" type="ORF">I2488_13365</name>
</gene>
<evidence type="ECO:0000256" key="1">
    <source>
        <dbReference type="ARBA" id="ARBA00011073"/>
    </source>
</evidence>
<feature type="active site" description="Charge relay system" evidence="5">
    <location>
        <position position="374"/>
    </location>
</feature>
<dbReference type="PROSITE" id="PS00137">
    <property type="entry name" value="SUBTILASE_HIS"/>
    <property type="match status" value="1"/>
</dbReference>
<evidence type="ECO:0000256" key="2">
    <source>
        <dbReference type="ARBA" id="ARBA00022670"/>
    </source>
</evidence>
<dbReference type="RefSeq" id="WP_196276313.1">
    <property type="nucleotide sequence ID" value="NZ_JADQDC010000009.1"/>
</dbReference>
<keyword evidence="3 5" id="KW-0378">Hydrolase</keyword>
<dbReference type="Pfam" id="PF00082">
    <property type="entry name" value="Peptidase_S8"/>
    <property type="match status" value="1"/>
</dbReference>
<dbReference type="InterPro" id="IPR036852">
    <property type="entry name" value="Peptidase_S8/S53_dom_sf"/>
</dbReference>
<protein>
    <submittedName>
        <fullName evidence="8">S8 family serine peptidase</fullName>
    </submittedName>
</protein>
<dbReference type="InterPro" id="IPR022398">
    <property type="entry name" value="Peptidase_S8_His-AS"/>
</dbReference>
<evidence type="ECO:0000259" key="7">
    <source>
        <dbReference type="Pfam" id="PF00082"/>
    </source>
</evidence>
<sequence>MKKIAAMATVSALALAGMVFAAAGGNKNATSSAVVLPVGSTATAPASAQPTTAAAVGSVIADSWICVFRAGAVARGSEQAEANRVASQAGGNVGHVYTSALQGFSIHAKAASAAAIAARNPNIAKCEADQIATVIDPVNSLASPGGNVSASATETTPPGIIRVGGGNASYAISGRAFVIDTGIDLTHPDLNVDKASSKNFVPRDKSANDLNGHGSHVAGTIAAKINGSGVVGVAPGATLVAVRVLDRRGSGAYADVIAGVDYVAKIGKPGDVANMSLGGPVSTTLDQAVINASTNSGVVFALAAGNDGEDANLHSPARANGPNIYTVAAVNSSDTFASFSNYSALGSPVDFAEPGVSILSTWMNGGYNTISGTSMATPHLAGLVLIGGPRNDGRTSTAAANGVSFPIGVK</sequence>
<dbReference type="InterPro" id="IPR000209">
    <property type="entry name" value="Peptidase_S8/S53_dom"/>
</dbReference>
<dbReference type="Gene3D" id="3.30.70.80">
    <property type="entry name" value="Peptidase S8 propeptide/proteinase inhibitor I9"/>
    <property type="match status" value="1"/>
</dbReference>
<dbReference type="Gene3D" id="3.40.50.200">
    <property type="entry name" value="Peptidase S8/S53 domain"/>
    <property type="match status" value="1"/>
</dbReference>
<dbReference type="PROSITE" id="PS51892">
    <property type="entry name" value="SUBTILASE"/>
    <property type="match status" value="1"/>
</dbReference>